<evidence type="ECO:0000256" key="1">
    <source>
        <dbReference type="ARBA" id="ARBA00022485"/>
    </source>
</evidence>
<gene>
    <name evidence="9" type="ORF">Q4T40_20065</name>
</gene>
<keyword evidence="7" id="KW-0234">DNA repair</keyword>
<comment type="caution">
    <text evidence="9">The sequence shown here is derived from an EMBL/GenBank/DDBJ whole genome shotgun (WGS) entry which is preliminary data.</text>
</comment>
<keyword evidence="3" id="KW-0227">DNA damage</keyword>
<dbReference type="InterPro" id="IPR005122">
    <property type="entry name" value="Uracil-DNA_glycosylase-like"/>
</dbReference>
<keyword evidence="4 9" id="KW-0378">Hydrolase</keyword>
<organism evidence="9 10">
    <name type="scientific">Anaeroselena agilis</name>
    <dbReference type="NCBI Taxonomy" id="3063788"/>
    <lineage>
        <taxon>Bacteria</taxon>
        <taxon>Bacillati</taxon>
        <taxon>Bacillota</taxon>
        <taxon>Negativicutes</taxon>
        <taxon>Acetonemataceae</taxon>
        <taxon>Anaeroselena</taxon>
    </lineage>
</organism>
<dbReference type="Pfam" id="PF03167">
    <property type="entry name" value="UDG"/>
    <property type="match status" value="1"/>
</dbReference>
<dbReference type="EMBL" id="JAUOZS010000001">
    <property type="protein sequence ID" value="MDT8903529.1"/>
    <property type="molecule type" value="Genomic_DNA"/>
</dbReference>
<sequence length="137" mass="15551">MKCRPKGNRTSTVEEGRVCALNWLDEELAFVNPKVIVALGSVALKYLMGPDARITKDRGRWFDTKYGIPAIATYHPAYLLRLTGSGQVKAKWEVFYDLKAAVEKCKELAPDYDLASPEKPDLLAMYEGRRQERRTGR</sequence>
<protein>
    <submittedName>
        <fullName evidence="9">Uracil-DNA glycosylase</fullName>
        <ecNumber evidence="9">3.2.2.27</ecNumber>
    </submittedName>
</protein>
<dbReference type="EC" id="3.2.2.27" evidence="9"/>
<name>A0ABU3P3C2_9FIRM</name>
<dbReference type="Gene3D" id="3.40.470.10">
    <property type="entry name" value="Uracil-DNA glycosylase-like domain"/>
    <property type="match status" value="1"/>
</dbReference>
<evidence type="ECO:0000256" key="7">
    <source>
        <dbReference type="ARBA" id="ARBA00023204"/>
    </source>
</evidence>
<dbReference type="Proteomes" id="UP001254848">
    <property type="component" value="Unassembled WGS sequence"/>
</dbReference>
<dbReference type="RefSeq" id="WP_413782516.1">
    <property type="nucleotide sequence ID" value="NZ_JAUOZS010000001.1"/>
</dbReference>
<evidence type="ECO:0000313" key="10">
    <source>
        <dbReference type="Proteomes" id="UP001254848"/>
    </source>
</evidence>
<dbReference type="PANTHER" id="PTHR33693:SF1">
    <property type="entry name" value="TYPE-4 URACIL-DNA GLYCOSYLASE"/>
    <property type="match status" value="1"/>
</dbReference>
<keyword evidence="5" id="KW-0408">Iron</keyword>
<dbReference type="GO" id="GO:0004844">
    <property type="term" value="F:uracil DNA N-glycosylase activity"/>
    <property type="evidence" value="ECO:0007669"/>
    <property type="project" value="UniProtKB-EC"/>
</dbReference>
<keyword evidence="1" id="KW-0004">4Fe-4S</keyword>
<accession>A0ABU3P3C2</accession>
<dbReference type="CDD" id="cd10030">
    <property type="entry name" value="UDG-F4_TTUDGA_SPO1dp_like"/>
    <property type="match status" value="1"/>
</dbReference>
<keyword evidence="6" id="KW-0411">Iron-sulfur</keyword>
<dbReference type="InterPro" id="IPR036895">
    <property type="entry name" value="Uracil-DNA_glycosylase-like_sf"/>
</dbReference>
<reference evidence="9 10" key="1">
    <citation type="submission" date="2023-07" db="EMBL/GenBank/DDBJ databases">
        <title>The novel representative of Negativicutes class, Anaeroselena agilis gen. nov. sp. nov.</title>
        <authorList>
            <person name="Prokofeva M.I."/>
            <person name="Elcheninov A.G."/>
            <person name="Klyukina A."/>
            <person name="Kublanov I.V."/>
            <person name="Frolov E.N."/>
            <person name="Podosokorskaya O.A."/>
        </authorList>
    </citation>
    <scope>NUCLEOTIDE SEQUENCE [LARGE SCALE GENOMIC DNA]</scope>
    <source>
        <strain evidence="9 10">4137-cl</strain>
    </source>
</reference>
<keyword evidence="2" id="KW-0479">Metal-binding</keyword>
<dbReference type="InterPro" id="IPR051536">
    <property type="entry name" value="UDG_Type-4/5"/>
</dbReference>
<evidence type="ECO:0000313" key="9">
    <source>
        <dbReference type="EMBL" id="MDT8903529.1"/>
    </source>
</evidence>
<keyword evidence="10" id="KW-1185">Reference proteome</keyword>
<evidence type="ECO:0000256" key="5">
    <source>
        <dbReference type="ARBA" id="ARBA00023004"/>
    </source>
</evidence>
<evidence type="ECO:0000256" key="3">
    <source>
        <dbReference type="ARBA" id="ARBA00022763"/>
    </source>
</evidence>
<evidence type="ECO:0000256" key="6">
    <source>
        <dbReference type="ARBA" id="ARBA00023014"/>
    </source>
</evidence>
<dbReference type="PANTHER" id="PTHR33693">
    <property type="entry name" value="TYPE-5 URACIL-DNA GLYCOSYLASE"/>
    <property type="match status" value="1"/>
</dbReference>
<proteinExistence type="predicted"/>
<feature type="domain" description="Uracil-DNA glycosylase-like" evidence="8">
    <location>
        <begin position="2"/>
        <end position="99"/>
    </location>
</feature>
<evidence type="ECO:0000256" key="2">
    <source>
        <dbReference type="ARBA" id="ARBA00022723"/>
    </source>
</evidence>
<evidence type="ECO:0000256" key="4">
    <source>
        <dbReference type="ARBA" id="ARBA00022801"/>
    </source>
</evidence>
<dbReference type="SUPFAM" id="SSF52141">
    <property type="entry name" value="Uracil-DNA glycosylase-like"/>
    <property type="match status" value="1"/>
</dbReference>
<evidence type="ECO:0000259" key="8">
    <source>
        <dbReference type="Pfam" id="PF03167"/>
    </source>
</evidence>
<keyword evidence="9" id="KW-0326">Glycosidase</keyword>